<dbReference type="Proteomes" id="UP001161497">
    <property type="component" value="Chromosome"/>
</dbReference>
<evidence type="ECO:0000313" key="2">
    <source>
        <dbReference type="Proteomes" id="UP001161497"/>
    </source>
</evidence>
<gene>
    <name evidence="1" type="ORF">MFUM_2091</name>
</gene>
<evidence type="ECO:0000313" key="1">
    <source>
        <dbReference type="EMBL" id="CAI9086407.1"/>
    </source>
</evidence>
<accession>A0ABN8XI65</accession>
<name>A0ABN8XI65_9BACT</name>
<dbReference type="EMBL" id="OX458932">
    <property type="protein sequence ID" value="CAI9086407.1"/>
    <property type="molecule type" value="Genomic_DNA"/>
</dbReference>
<sequence length="150" mass="16091">MHKCRGLVPSETTGSLFPGSNLALVRNRSVLSSKALAPAPCFRQRPAVHRDQCMTFASGKEDLASTEFPGSRGLVPDRALLTAGETKLPVSASISSEQLPVAFVLLEAEAAESSCLLEAGKSELFALSQAAEERLEGEIQSLERIWVEVH</sequence>
<proteinExistence type="predicted"/>
<reference evidence="1" key="1">
    <citation type="submission" date="2023-03" db="EMBL/GenBank/DDBJ databases">
        <authorList>
            <person name="Cremers G."/>
            <person name="Picone N."/>
        </authorList>
    </citation>
    <scope>NUCLEOTIDE SEQUENCE</scope>
    <source>
        <strain evidence="1">Sample_alias</strain>
    </source>
</reference>
<protein>
    <submittedName>
        <fullName evidence="1">Uncharacterized protein</fullName>
    </submittedName>
</protein>
<keyword evidence="2" id="KW-1185">Reference proteome</keyword>
<organism evidence="1 2">
    <name type="scientific">Candidatus Methylacidiphilum fumarolicum</name>
    <dbReference type="NCBI Taxonomy" id="591154"/>
    <lineage>
        <taxon>Bacteria</taxon>
        <taxon>Pseudomonadati</taxon>
        <taxon>Verrucomicrobiota</taxon>
        <taxon>Methylacidiphilae</taxon>
        <taxon>Methylacidiphilales</taxon>
        <taxon>Methylacidiphilaceae</taxon>
        <taxon>Methylacidiphilum (ex Ratnadevi et al. 2023)</taxon>
    </lineage>
</organism>